<gene>
    <name evidence="3" type="ORF">SUNI508_02223</name>
</gene>
<proteinExistence type="predicted"/>
<dbReference type="EMBL" id="JARVKF010000429">
    <property type="protein sequence ID" value="KAK9414124.1"/>
    <property type="molecule type" value="Genomic_DNA"/>
</dbReference>
<feature type="domain" description="G" evidence="1">
    <location>
        <begin position="459"/>
        <end position="583"/>
    </location>
</feature>
<dbReference type="InterPro" id="IPR018712">
    <property type="entry name" value="Tle1-like_cat"/>
</dbReference>
<dbReference type="Pfam" id="PF01926">
    <property type="entry name" value="MMR_HSR1"/>
    <property type="match status" value="1"/>
</dbReference>
<keyword evidence="4" id="KW-1185">Reference proteome</keyword>
<feature type="domain" description="T6SS Phospholipase effector Tle1-like catalytic" evidence="2">
    <location>
        <begin position="8"/>
        <end position="263"/>
    </location>
</feature>
<reference evidence="3 4" key="1">
    <citation type="journal article" date="2024" name="J. Plant Pathol.">
        <title>Sequence and assembly of the genome of Seiridium unicorne, isolate CBS 538.82, causal agent of cypress canker disease.</title>
        <authorList>
            <person name="Scali E."/>
            <person name="Rocca G.D."/>
            <person name="Danti R."/>
            <person name="Garbelotto M."/>
            <person name="Barberini S."/>
            <person name="Baroncelli R."/>
            <person name="Emiliani G."/>
        </authorList>
    </citation>
    <scope>NUCLEOTIDE SEQUENCE [LARGE SCALE GENOMIC DNA]</scope>
    <source>
        <strain evidence="3 4">BM-138-508</strain>
    </source>
</reference>
<evidence type="ECO:0000313" key="3">
    <source>
        <dbReference type="EMBL" id="KAK9414124.1"/>
    </source>
</evidence>
<dbReference type="InterPro" id="IPR006073">
    <property type="entry name" value="GTP-bd"/>
</dbReference>
<evidence type="ECO:0000259" key="2">
    <source>
        <dbReference type="Pfam" id="PF09994"/>
    </source>
</evidence>
<dbReference type="InterPro" id="IPR027417">
    <property type="entry name" value="P-loop_NTPase"/>
</dbReference>
<dbReference type="PANTHER" id="PTHR33840:SF1">
    <property type="entry name" value="TLE1 PHOSPHOLIPASE DOMAIN-CONTAINING PROTEIN"/>
    <property type="match status" value="1"/>
</dbReference>
<evidence type="ECO:0000259" key="1">
    <source>
        <dbReference type="Pfam" id="PF01926"/>
    </source>
</evidence>
<dbReference type="PANTHER" id="PTHR33840">
    <property type="match status" value="1"/>
</dbReference>
<accession>A0ABR2UHM0</accession>
<dbReference type="Gene3D" id="3.40.50.300">
    <property type="entry name" value="P-loop containing nucleotide triphosphate hydrolases"/>
    <property type="match status" value="1"/>
</dbReference>
<sequence length="951" mass="105320">MEQNRIRKRITVCVDGTWYNQDGQEGHGKGNNSNISRVSWSVKRGTFTDKDGRPVKQIDKYFHGIGVGRFAIAKLNDGISGEGCDKQIQDVYKYCVKEIEGPEDEIWLFGFSRGAYVVRAVAKMLCGGVVPELQDSAFKSFRNMTLGRHKYSNRGERYGFAREYSEQIPIIKFLGLFDSVQMTTNAHDATIYNEERIENIRHAMALNENRRLRPLLDATDGEVAVDGSRSFVQAWFIGCHEDLGGGALHDGLALYPLQWMLHEARECGLVLDHASPNLPQLIEDPLTLVFPESSFGGPIEKSSSGEILPWRFGYSNGLVVSMYDLRAVHRDADLGDQRHKLVKRSGQSAQATHNIRLNPGQFDSLKLGERSVFGEDVGKLNGYTGTSRSGTIIHPSVYFLTDSYWSSGLASGLKGLQSHLEVFREKAALQALEEGAVTPSQSYPWIKDFSPTVAVPSCRILICGDTGVGKSTLLNRVFGMPMTNVSSQERGTHDIENGFRDANHPGIIVHDSEGFQAGGTQEVKAFTKFLEKRSGRVPLEEKLHAIWFCIESNSSRPVQAGMANVFAGVAKVAPSIPIVIVCTKKDMYLTSRAARFSYDDLDAICGKDISPDDPLLDRQREFLDSRQREIEELIARDELTRESYPQLQNVRFQFVLGGEEPRNPKEQSLYDSRSIRELVQKTAESIDDGLIADGMIAAQIQDLEAKIDLAIERTLRFLRRAIINSSLGTIVLLSSTIGTPTIARLLCDDIVTGCYGIPKKMAKEAEGLLHRIVGGNVGKFVAQSIVTVFGAIPLAVGAPLLEVPAAARVILKCACDLILILDRAFRMDGASKFVSYDKLRTVALGYVTGTGTKQEGRNVPPRRRLVHKAVNDLIPMVSTLAFTGRKDKNVTRYRMGLEKIIMDHRLDDNECTTTISDSDIEGRISNATTLSVDEEEELELAKELKITKSSG</sequence>
<organism evidence="3 4">
    <name type="scientific">Seiridium unicorne</name>
    <dbReference type="NCBI Taxonomy" id="138068"/>
    <lineage>
        <taxon>Eukaryota</taxon>
        <taxon>Fungi</taxon>
        <taxon>Dikarya</taxon>
        <taxon>Ascomycota</taxon>
        <taxon>Pezizomycotina</taxon>
        <taxon>Sordariomycetes</taxon>
        <taxon>Xylariomycetidae</taxon>
        <taxon>Amphisphaeriales</taxon>
        <taxon>Sporocadaceae</taxon>
        <taxon>Seiridium</taxon>
    </lineage>
</organism>
<evidence type="ECO:0000313" key="4">
    <source>
        <dbReference type="Proteomes" id="UP001408356"/>
    </source>
</evidence>
<protein>
    <submittedName>
        <fullName evidence="3">DUF2235 domain-containing protein</fullName>
    </submittedName>
</protein>
<dbReference type="PRINTS" id="PR00449">
    <property type="entry name" value="RASTRNSFRMNG"/>
</dbReference>
<dbReference type="SUPFAM" id="SSF52540">
    <property type="entry name" value="P-loop containing nucleoside triphosphate hydrolases"/>
    <property type="match status" value="1"/>
</dbReference>
<dbReference type="InterPro" id="IPR025662">
    <property type="entry name" value="Sigma_54_int_dom_ATP-bd_1"/>
</dbReference>
<name>A0ABR2UHM0_9PEZI</name>
<dbReference type="CDD" id="cd00882">
    <property type="entry name" value="Ras_like_GTPase"/>
    <property type="match status" value="1"/>
</dbReference>
<dbReference type="PROSITE" id="PS00675">
    <property type="entry name" value="SIGMA54_INTERACT_1"/>
    <property type="match status" value="1"/>
</dbReference>
<comment type="caution">
    <text evidence="3">The sequence shown here is derived from an EMBL/GenBank/DDBJ whole genome shotgun (WGS) entry which is preliminary data.</text>
</comment>
<dbReference type="Pfam" id="PF09994">
    <property type="entry name" value="T6SS_Tle1-like_cat"/>
    <property type="match status" value="1"/>
</dbReference>
<dbReference type="Proteomes" id="UP001408356">
    <property type="component" value="Unassembled WGS sequence"/>
</dbReference>